<evidence type="ECO:0000313" key="2">
    <source>
        <dbReference type="Proteomes" id="UP000574390"/>
    </source>
</evidence>
<feature type="non-terminal residue" evidence="1">
    <location>
        <position position="88"/>
    </location>
</feature>
<protein>
    <submittedName>
        <fullName evidence="1">Uncharacterized protein</fullName>
    </submittedName>
</protein>
<accession>A0A7J6RGA9</accession>
<organism evidence="1 2">
    <name type="scientific">Perkinsus olseni</name>
    <name type="common">Perkinsus atlanticus</name>
    <dbReference type="NCBI Taxonomy" id="32597"/>
    <lineage>
        <taxon>Eukaryota</taxon>
        <taxon>Sar</taxon>
        <taxon>Alveolata</taxon>
        <taxon>Perkinsozoa</taxon>
        <taxon>Perkinsea</taxon>
        <taxon>Perkinsida</taxon>
        <taxon>Perkinsidae</taxon>
        <taxon>Perkinsus</taxon>
    </lineage>
</organism>
<dbReference type="Proteomes" id="UP000574390">
    <property type="component" value="Unassembled WGS sequence"/>
</dbReference>
<reference evidence="1 2" key="1">
    <citation type="submission" date="2020-04" db="EMBL/GenBank/DDBJ databases">
        <title>Perkinsus olseni comparative genomics.</title>
        <authorList>
            <person name="Bogema D.R."/>
        </authorList>
    </citation>
    <scope>NUCLEOTIDE SEQUENCE [LARGE SCALE GENOMIC DNA]</scope>
    <source>
        <strain evidence="1">ATCC PRA-205</strain>
    </source>
</reference>
<dbReference type="EMBL" id="JABANM010022587">
    <property type="protein sequence ID" value="KAF4719361.1"/>
    <property type="molecule type" value="Genomic_DNA"/>
</dbReference>
<feature type="non-terminal residue" evidence="1">
    <location>
        <position position="1"/>
    </location>
</feature>
<evidence type="ECO:0000313" key="1">
    <source>
        <dbReference type="EMBL" id="KAF4719361.1"/>
    </source>
</evidence>
<dbReference type="AlphaFoldDB" id="A0A7J6RGA9"/>
<proteinExistence type="predicted"/>
<comment type="caution">
    <text evidence="1">The sequence shown here is derived from an EMBL/GenBank/DDBJ whole genome shotgun (WGS) entry which is preliminary data.</text>
</comment>
<sequence>DVFMTFVLCHAHVPARVFIRPLWLRQVARYSTKKGASDSGDWRYNPDVNATVPYDYKSAWELKQDVWKREQRSKIIDEKLGSSSRVME</sequence>
<gene>
    <name evidence="1" type="ORF">FOZ62_004063</name>
</gene>
<name>A0A7J6RGA9_PEROL</name>